<evidence type="ECO:0000313" key="3">
    <source>
        <dbReference type="Proteomes" id="UP000479051"/>
    </source>
</evidence>
<protein>
    <submittedName>
        <fullName evidence="2">Uncharacterized protein</fullName>
    </submittedName>
</protein>
<proteinExistence type="predicted"/>
<dbReference type="Proteomes" id="UP000479051">
    <property type="component" value="Segment"/>
</dbReference>
<organism evidence="2 3">
    <name type="scientific">Cronobacter phage vB_CsaP_009</name>
    <dbReference type="NCBI Taxonomy" id="2699738"/>
    <lineage>
        <taxon>Viruses</taxon>
        <taxon>Duplodnaviria</taxon>
        <taxon>Heunggongvirae</taxon>
        <taxon>Uroviricota</taxon>
        <taxon>Caudoviricetes</taxon>
        <taxon>Grimontviridae</taxon>
        <taxon>Privateervirus</taxon>
        <taxon>Privateervirus pv009</taxon>
    </lineage>
</organism>
<evidence type="ECO:0000313" key="2">
    <source>
        <dbReference type="EMBL" id="BBU72710.1"/>
    </source>
</evidence>
<reference evidence="2 3" key="1">
    <citation type="submission" date="2020-01" db="EMBL/GenBank/DDBJ databases">
        <title>Isolation, characterization and genomic analysis of a lytic bacteriophage vB_CsaP_009 infecting Cronobacter.</title>
        <authorList>
            <person name="Soleimani-Delfan A."/>
            <person name="Shahin K."/>
            <person name="Barazandeh M."/>
            <person name="Komijani M."/>
        </authorList>
    </citation>
    <scope>NUCLEOTIDE SEQUENCE [LARGE SCALE GENOMIC DNA]</scope>
</reference>
<dbReference type="RefSeq" id="YP_009833443.1">
    <property type="nucleotide sequence ID" value="NC_048664.1"/>
</dbReference>
<feature type="coiled-coil region" evidence="1">
    <location>
        <begin position="10"/>
        <end position="55"/>
    </location>
</feature>
<keyword evidence="3" id="KW-1185">Reference proteome</keyword>
<sequence length="93" mass="11084">MKTIKESYEIDQLRDEIKSLKESKDALSKFEKSLRLRLENEMDSLRETIISYLKDEILHDVKLAKETLVTKQFSPALYYIERLEESLNKRLTC</sequence>
<evidence type="ECO:0000256" key="1">
    <source>
        <dbReference type="SAM" id="Coils"/>
    </source>
</evidence>
<keyword evidence="1" id="KW-0175">Coiled coil</keyword>
<dbReference type="KEGG" id="vg:55603498"/>
<dbReference type="EMBL" id="LC519601">
    <property type="protein sequence ID" value="BBU72710.1"/>
    <property type="molecule type" value="Genomic_DNA"/>
</dbReference>
<dbReference type="GeneID" id="55603498"/>
<name>A0A679FL88_9CAUD</name>
<accession>A0A679FL88</accession>